<proteinExistence type="predicted"/>
<dbReference type="Proteomes" id="UP001139461">
    <property type="component" value="Unassembled WGS sequence"/>
</dbReference>
<evidence type="ECO:0008006" key="3">
    <source>
        <dbReference type="Google" id="ProtNLM"/>
    </source>
</evidence>
<evidence type="ECO:0000313" key="2">
    <source>
        <dbReference type="Proteomes" id="UP001139461"/>
    </source>
</evidence>
<dbReference type="AlphaFoldDB" id="A0A9X1QVX8"/>
<name>A0A9X1QVX8_9FLAO</name>
<sequence>MTSTSKKLAVVITDGVGFRNFVLSDFFVEAAQNFEEVVILSCLPASVYTGVTECRIIELDVFEEHFFTWFFRKTKEVVHLQNYKKGNFGITDNLNTNKSKSKSPRGYATRFIFKITSLFHSEKWISFFHKLQQNTFKNKSITNGYLKILEKEKPDQLFFTHQRPPYIAPLVYAAHKLNINTLAFIFSWDNLASKGRMAADFKNYMVWSELMKSDLLRFYKNVKAEAIEVVGTPQFEPYVLSRYASTLKEFQDQFSLKADLQTVCFSCGDISTSKNDELYIETIAEALQQGQLPQFNFIVRTSPAEDPIRFKEISAKYPFIIWNYPDWKISRHGHQEAWSQRVPCVDDVKRLRAILEFSDISINMLSTMSLDFMQFDKPVINPVFGTENNGLYNDGRFLNYEHIEHVVKSNATKIAKNKTELIEAIQFYLANPNANHTERQLLLAQQIGKPLKGTSERIAKTLRQWV</sequence>
<evidence type="ECO:0000313" key="1">
    <source>
        <dbReference type="EMBL" id="MCG2419888.1"/>
    </source>
</evidence>
<reference evidence="1" key="1">
    <citation type="submission" date="2021-09" db="EMBL/GenBank/DDBJ databases">
        <title>Genome of Aequorivita sp. strain F47161.</title>
        <authorList>
            <person name="Wang Y."/>
        </authorList>
    </citation>
    <scope>NUCLEOTIDE SEQUENCE</scope>
    <source>
        <strain evidence="1">F47161</strain>
    </source>
</reference>
<dbReference type="SUPFAM" id="SSF53756">
    <property type="entry name" value="UDP-Glycosyltransferase/glycogen phosphorylase"/>
    <property type="match status" value="1"/>
</dbReference>
<dbReference type="RefSeq" id="WP_237603673.1">
    <property type="nucleotide sequence ID" value="NZ_JAIRBA010000027.1"/>
</dbReference>
<gene>
    <name evidence="1" type="ORF">K8089_12730</name>
</gene>
<keyword evidence="2" id="KW-1185">Reference proteome</keyword>
<protein>
    <recommendedName>
        <fullName evidence="3">CDP-Glycerol:Poly(Glycerophosphate) glycerophosphotransferase</fullName>
    </recommendedName>
</protein>
<dbReference type="EMBL" id="JAIRBA010000027">
    <property type="protein sequence ID" value="MCG2419888.1"/>
    <property type="molecule type" value="Genomic_DNA"/>
</dbReference>
<organism evidence="1 2">
    <name type="scientific">Aequorivita vitellina</name>
    <dbReference type="NCBI Taxonomy" id="2874475"/>
    <lineage>
        <taxon>Bacteria</taxon>
        <taxon>Pseudomonadati</taxon>
        <taxon>Bacteroidota</taxon>
        <taxon>Flavobacteriia</taxon>
        <taxon>Flavobacteriales</taxon>
        <taxon>Flavobacteriaceae</taxon>
        <taxon>Aequorivita</taxon>
    </lineage>
</organism>
<accession>A0A9X1QVX8</accession>
<comment type="caution">
    <text evidence="1">The sequence shown here is derived from an EMBL/GenBank/DDBJ whole genome shotgun (WGS) entry which is preliminary data.</text>
</comment>